<accession>A0A1H4VZH1</accession>
<evidence type="ECO:0000256" key="2">
    <source>
        <dbReference type="SAM" id="SignalP"/>
    </source>
</evidence>
<dbReference type="Proteomes" id="UP000182375">
    <property type="component" value="Unassembled WGS sequence"/>
</dbReference>
<evidence type="ECO:0000256" key="1">
    <source>
        <dbReference type="SAM" id="MobiDB-lite"/>
    </source>
</evidence>
<dbReference type="PROSITE" id="PS51318">
    <property type="entry name" value="TAT"/>
    <property type="match status" value="1"/>
</dbReference>
<dbReference type="AlphaFoldDB" id="A0A1H4VZH1"/>
<evidence type="ECO:0000313" key="3">
    <source>
        <dbReference type="EMBL" id="SEC86290.1"/>
    </source>
</evidence>
<gene>
    <name evidence="3" type="ORF">SAMN04490357_3104</name>
</gene>
<sequence length="170" mass="16606">MKPTTRGTLAAVVTGAAAAALAATPAAAAGSVPVPVPLGGVSQSLGTPVPEASLDVPLLTPGTPDGPRYTTGRLLPEGILPQVPISGSLPGADLRAPLPRLLGEGFDHLDVDAPASGLHTLGPGLDLDAPLTQPDPHNFGLPGLKAPEAGLLAPVVRTVAGAGLGTDSGR</sequence>
<dbReference type="EMBL" id="FNTD01000004">
    <property type="protein sequence ID" value="SEC86290.1"/>
    <property type="molecule type" value="Genomic_DNA"/>
</dbReference>
<dbReference type="InterPro" id="IPR006311">
    <property type="entry name" value="TAT_signal"/>
</dbReference>
<evidence type="ECO:0000313" key="4">
    <source>
        <dbReference type="Proteomes" id="UP000182375"/>
    </source>
</evidence>
<dbReference type="GeneID" id="95512250"/>
<feature type="signal peptide" evidence="2">
    <location>
        <begin position="1"/>
        <end position="28"/>
    </location>
</feature>
<protein>
    <recommendedName>
        <fullName evidence="5">Secreted protein</fullName>
    </recommendedName>
</protein>
<reference evidence="3 4" key="1">
    <citation type="submission" date="2016-10" db="EMBL/GenBank/DDBJ databases">
        <authorList>
            <person name="de Groot N.N."/>
        </authorList>
    </citation>
    <scope>NUCLEOTIDE SEQUENCE [LARGE SCALE GENOMIC DNA]</scope>
    <source>
        <strain evidence="3 4">DSM 40306</strain>
    </source>
</reference>
<name>A0A1H4VZH1_9ACTN</name>
<evidence type="ECO:0008006" key="5">
    <source>
        <dbReference type="Google" id="ProtNLM"/>
    </source>
</evidence>
<proteinExistence type="predicted"/>
<feature type="chain" id="PRO_5010311107" description="Secreted protein" evidence="2">
    <location>
        <begin position="29"/>
        <end position="170"/>
    </location>
</feature>
<dbReference type="STRING" id="67331.SAMN04490357_3104"/>
<organism evidence="3 4">
    <name type="scientific">Streptomyces misionensis</name>
    <dbReference type="NCBI Taxonomy" id="67331"/>
    <lineage>
        <taxon>Bacteria</taxon>
        <taxon>Bacillati</taxon>
        <taxon>Actinomycetota</taxon>
        <taxon>Actinomycetes</taxon>
        <taxon>Kitasatosporales</taxon>
        <taxon>Streptomycetaceae</taxon>
        <taxon>Streptomyces</taxon>
    </lineage>
</organism>
<dbReference type="RefSeq" id="WP_070027243.1">
    <property type="nucleotide sequence ID" value="NZ_FNTD01000004.1"/>
</dbReference>
<feature type="region of interest" description="Disordered" evidence="1">
    <location>
        <begin position="52"/>
        <end position="73"/>
    </location>
</feature>
<keyword evidence="2" id="KW-0732">Signal</keyword>